<accession>A0ABQ9Y7D8</accession>
<reference evidence="3 4" key="1">
    <citation type="journal article" date="2022" name="bioRxiv">
        <title>Genomics of Preaxostyla Flagellates Illuminates Evolutionary Transitions and the Path Towards Mitochondrial Loss.</title>
        <authorList>
            <person name="Novak L.V.F."/>
            <person name="Treitli S.C."/>
            <person name="Pyrih J."/>
            <person name="Halakuc P."/>
            <person name="Pipaliya S.V."/>
            <person name="Vacek V."/>
            <person name="Brzon O."/>
            <person name="Soukal P."/>
            <person name="Eme L."/>
            <person name="Dacks J.B."/>
            <person name="Karnkowska A."/>
            <person name="Elias M."/>
            <person name="Hampl V."/>
        </authorList>
    </citation>
    <scope>NUCLEOTIDE SEQUENCE [LARGE SCALE GENOMIC DNA]</scope>
    <source>
        <strain evidence="3">NAU3</strain>
        <tissue evidence="3">Gut</tissue>
    </source>
</reference>
<keyword evidence="2" id="KW-0472">Membrane</keyword>
<sequence>METFCLIILTTASHEATYLPDLMDYHLDRGKLSSEPNDDILHLSPGVYELFDYPVMSTTLKMEGKTSAITNPDLGQTPVFDEIEDDRSEHPKHFAKANMDTFHSLFLFDNSTISMNQLIFDCGCEGMAFAKVTSSEVVVSSSKIVSNSKQTPFVIGTGSEEVGSSISVIDCSHISSSSMVLLPLVSTSTCRPTPPHDSSSTNTPPPDPISPFLSVSGVGLVVSNVDLILGTGPLLDFGTLTQHSTRSTGITIGEISTVLVGSVLRNVTSHDCDVDRLVLPNGLSQKLVGTSVTGSTSHLYGTGCLDLNLFGSVGCVNTSFSHCSMNTEKPDDRDSFFFPNLKNKSRYSSFTTQITLSLHLCTFSSMTSRFDGSCLNVNAAHDVTLSECSFNSIDGGFGGTLQIVSRPTGKGRLALSLCSFVSCSSKELAAGLILKGSSLLSIHRCFFKNLTMTIPDTYSGALWVVSTTTASISECVFMECSSDEDHGSAGAVFVLWTSLEMASVQFVGNTARKGSDVHIASGCGSLAELKEHVSDCYTDKPNTSLHFFESGFQTRIIKPFGSVTTITNLHSKLFPTHSDAIPQGTIEVETADDVQGTMLLLLDSTNPDDPNSESSSPPTTCRVVAVDFPTPSKTGTSDVLSFGDNERQKFPSTSSLIAASIPSTLIDIPFPSPSVSLPPPHVRKILCKPGTGYEVLVSLEGWRLAMGEYTIFFEGSSSLSLAVRFFAGGTGLTPQISSSVSVGPGGADRRFALGKTYKVDRIIFNYRPVLMKPKWLHLVIPPFTTTCVIEVNKLKGEDDGTCRELDRRCGSIDAETYVDALIRSSSLDLKLVRVSSGRFEFSNGVITCEPSFTTNPTIRTSNSDLCSWTTGAIEIVDSTAVLTRCNLTNLPQGAIIQRGGNVTLEEVNFLSNGPTNNDFPSARQNVMCSEDGKLLIKGLTGDGRSPPFPGSGISADSCDVFTKVTKMSIPLLDTSRSTITRDRKTGDFEVELIGSGFLPCGLKVELFSRLVENGTEVSDTLVVDTNTASNFTETRIVFKVTPKQVANLSKKHEWGVRVWSGVSFIETPLSLPLQEKRSDLLWLIRAIILVVVVLVGAIPTLLLFWKSRSKKPVEKNESKMDTPNEAKPTVITKAASDQPEHESAVEQAIQRQTGQTSRVDRNSEEGSWSHNRSGH</sequence>
<protein>
    <submittedName>
        <fullName evidence="3">Uncharacterized protein</fullName>
    </submittedName>
</protein>
<organism evidence="3 4">
    <name type="scientific">Blattamonas nauphoetae</name>
    <dbReference type="NCBI Taxonomy" id="2049346"/>
    <lineage>
        <taxon>Eukaryota</taxon>
        <taxon>Metamonada</taxon>
        <taxon>Preaxostyla</taxon>
        <taxon>Oxymonadida</taxon>
        <taxon>Blattamonas</taxon>
    </lineage>
</organism>
<comment type="caution">
    <text evidence="3">The sequence shown here is derived from an EMBL/GenBank/DDBJ whole genome shotgun (WGS) entry which is preliminary data.</text>
</comment>
<evidence type="ECO:0000256" key="1">
    <source>
        <dbReference type="SAM" id="MobiDB-lite"/>
    </source>
</evidence>
<keyword evidence="4" id="KW-1185">Reference proteome</keyword>
<keyword evidence="2" id="KW-1133">Transmembrane helix</keyword>
<dbReference type="EMBL" id="JARBJD010000028">
    <property type="protein sequence ID" value="KAK2959615.1"/>
    <property type="molecule type" value="Genomic_DNA"/>
</dbReference>
<evidence type="ECO:0000256" key="2">
    <source>
        <dbReference type="SAM" id="Phobius"/>
    </source>
</evidence>
<proteinExistence type="predicted"/>
<feature type="compositionally biased region" description="Basic and acidic residues" evidence="1">
    <location>
        <begin position="1113"/>
        <end position="1124"/>
    </location>
</feature>
<feature type="region of interest" description="Disordered" evidence="1">
    <location>
        <begin position="188"/>
        <end position="208"/>
    </location>
</feature>
<feature type="transmembrane region" description="Helical" evidence="2">
    <location>
        <begin position="1080"/>
        <end position="1105"/>
    </location>
</feature>
<gene>
    <name evidence="3" type="ORF">BLNAU_5393</name>
</gene>
<name>A0ABQ9Y7D8_9EUKA</name>
<feature type="compositionally biased region" description="Polar residues" evidence="1">
    <location>
        <begin position="1165"/>
        <end position="1175"/>
    </location>
</feature>
<feature type="region of interest" description="Disordered" evidence="1">
    <location>
        <begin position="1113"/>
        <end position="1175"/>
    </location>
</feature>
<keyword evidence="2" id="KW-0812">Transmembrane</keyword>
<dbReference type="Proteomes" id="UP001281761">
    <property type="component" value="Unassembled WGS sequence"/>
</dbReference>
<evidence type="ECO:0000313" key="4">
    <source>
        <dbReference type="Proteomes" id="UP001281761"/>
    </source>
</evidence>
<evidence type="ECO:0000313" key="3">
    <source>
        <dbReference type="EMBL" id="KAK2959615.1"/>
    </source>
</evidence>